<protein>
    <submittedName>
        <fullName evidence="2">Dinitrogenase iron-molybdenum cofactor biosynthesis</fullName>
    </submittedName>
</protein>
<gene>
    <name evidence="2" type="ORF">CMTB2_08337</name>
</gene>
<dbReference type="PANTHER" id="PTHR33937">
    <property type="entry name" value="IRON-MOLYBDENUM PROTEIN-RELATED-RELATED"/>
    <property type="match status" value="1"/>
</dbReference>
<dbReference type="CDD" id="cd00851">
    <property type="entry name" value="MTH1175"/>
    <property type="match status" value="1"/>
</dbReference>
<sequence length="123" mass="13358">MRVVIPTSTPDGLLAKRGAHFGKAPFYVIVDIENNEIKDINFVQNPGHSGGACGNAVMNIKNLGADVLVVSGIGQRPLLGFQEAGIKVFFDDKSQIVKESIDRLLNNEIKEKEISLENACGRH</sequence>
<evidence type="ECO:0000313" key="3">
    <source>
        <dbReference type="Proteomes" id="UP000003288"/>
    </source>
</evidence>
<dbReference type="InterPro" id="IPR051840">
    <property type="entry name" value="NifX/NifY_domain"/>
</dbReference>
<dbReference type="Pfam" id="PF02579">
    <property type="entry name" value="Nitro_FeMo-Co"/>
    <property type="match status" value="1"/>
</dbReference>
<dbReference type="InterPro" id="IPR033913">
    <property type="entry name" value="MTH1175_dom"/>
</dbReference>
<proteinExistence type="predicted"/>
<evidence type="ECO:0000259" key="1">
    <source>
        <dbReference type="Pfam" id="PF02579"/>
    </source>
</evidence>
<dbReference type="PANTHER" id="PTHR33937:SF2">
    <property type="entry name" value="DINITROGENASE IRON-MOLYBDENUM COFACTOR BIOSYNTHESIS DOMAIN-CONTAINING PROTEIN"/>
    <property type="match status" value="1"/>
</dbReference>
<dbReference type="Proteomes" id="UP000003288">
    <property type="component" value="Unassembled WGS sequence"/>
</dbReference>
<feature type="domain" description="Dinitrogenase iron-molybdenum cofactor biosynthesis" evidence="1">
    <location>
        <begin position="19"/>
        <end position="104"/>
    </location>
</feature>
<dbReference type="Gene3D" id="3.30.420.130">
    <property type="entry name" value="Dinitrogenase iron-molybdenum cofactor biosynthesis domain"/>
    <property type="match status" value="1"/>
</dbReference>
<dbReference type="AlphaFoldDB" id="A0AAI9AHD9"/>
<reference evidence="2 3" key="1">
    <citation type="journal article" date="2011" name="Stand. Genomic Sci.">
        <title>Draft genome sequence of Caminibacter mediatlanticus strain TB-2, an epsilonproteobacterium isolated from a deep-sea hydrothermal vent.</title>
        <authorList>
            <person name="Giovannelli D."/>
            <person name="Ferriera S."/>
            <person name="Johnson J."/>
            <person name="Kravitz S."/>
            <person name="Perez-Rodriguez I."/>
            <person name="Ricci J."/>
            <person name="O'Brien C."/>
            <person name="Voordeckers J.W."/>
            <person name="Bini E."/>
            <person name="Vetriani C."/>
        </authorList>
    </citation>
    <scope>NUCLEOTIDE SEQUENCE [LARGE SCALE GENOMIC DNA]</scope>
    <source>
        <strain evidence="2 3">TB-2</strain>
    </source>
</reference>
<organism evidence="2 3">
    <name type="scientific">Caminibacter mediatlanticus TB-2</name>
    <dbReference type="NCBI Taxonomy" id="391592"/>
    <lineage>
        <taxon>Bacteria</taxon>
        <taxon>Pseudomonadati</taxon>
        <taxon>Campylobacterota</taxon>
        <taxon>Epsilonproteobacteria</taxon>
        <taxon>Nautiliales</taxon>
        <taxon>Nautiliaceae</taxon>
        <taxon>Caminibacter</taxon>
    </lineage>
</organism>
<evidence type="ECO:0000313" key="2">
    <source>
        <dbReference type="EMBL" id="EDM23529.1"/>
    </source>
</evidence>
<dbReference type="EMBL" id="ABCJ01000005">
    <property type="protein sequence ID" value="EDM23529.1"/>
    <property type="molecule type" value="Genomic_DNA"/>
</dbReference>
<dbReference type="InterPro" id="IPR036105">
    <property type="entry name" value="DiNase_FeMo-co_biosyn_sf"/>
</dbReference>
<dbReference type="SUPFAM" id="SSF53146">
    <property type="entry name" value="Nitrogenase accessory factor-like"/>
    <property type="match status" value="1"/>
</dbReference>
<comment type="caution">
    <text evidence="2">The sequence shown here is derived from an EMBL/GenBank/DDBJ whole genome shotgun (WGS) entry which is preliminary data.</text>
</comment>
<dbReference type="RefSeq" id="WP_007474753.1">
    <property type="nucleotide sequence ID" value="NZ_ABCJ01000005.1"/>
</dbReference>
<accession>A0AAI9AHD9</accession>
<dbReference type="InterPro" id="IPR003731">
    <property type="entry name" value="Di-Nase_FeMo-co_biosynth"/>
</dbReference>
<name>A0AAI9AHD9_9BACT</name>